<reference evidence="2 3" key="1">
    <citation type="journal article" date="2010" name="Science">
        <title>Genomic comparison of the ants Camponotus floridanus and Harpegnathos saltator.</title>
        <authorList>
            <person name="Bonasio R."/>
            <person name="Zhang G."/>
            <person name="Ye C."/>
            <person name="Mutti N.S."/>
            <person name="Fang X."/>
            <person name="Qin N."/>
            <person name="Donahue G."/>
            <person name="Yang P."/>
            <person name="Li Q."/>
            <person name="Li C."/>
            <person name="Zhang P."/>
            <person name="Huang Z."/>
            <person name="Berger S.L."/>
            <person name="Reinberg D."/>
            <person name="Wang J."/>
            <person name="Liebig J."/>
        </authorList>
    </citation>
    <scope>NUCLEOTIDE SEQUENCE [LARGE SCALE GENOMIC DNA]</scope>
    <source>
        <strain evidence="3">C129</strain>
    </source>
</reference>
<dbReference type="AlphaFoldDB" id="E2AZM5"/>
<sequence length="174" mass="19819">MLPERSWESLLEWREEMLLAGQSLAMPRIISEQRVAIAKEEGDVADKGEIGEKESEEMEANLADSERGEEDEKTEASYITQQTIVNAIKSGKFQPQIKSNVKTKIDFKNIFSNNQHISTTNAIEDIKNKNIKSVETRLESQECKVSELIKTVEKMCFASATMMEQFTKIIQEVK</sequence>
<keyword evidence="3" id="KW-1185">Reference proteome</keyword>
<protein>
    <submittedName>
        <fullName evidence="2">Uncharacterized protein</fullName>
    </submittedName>
</protein>
<dbReference type="EMBL" id="GL444265">
    <property type="protein sequence ID" value="EFN61112.1"/>
    <property type="molecule type" value="Genomic_DNA"/>
</dbReference>
<feature type="region of interest" description="Disordered" evidence="1">
    <location>
        <begin position="40"/>
        <end position="76"/>
    </location>
</feature>
<accession>E2AZM5</accession>
<name>E2AZM5_CAMFO</name>
<proteinExistence type="predicted"/>
<dbReference type="Proteomes" id="UP000000311">
    <property type="component" value="Unassembled WGS sequence"/>
</dbReference>
<gene>
    <name evidence="2" type="ORF">EAG_08625</name>
</gene>
<evidence type="ECO:0000313" key="3">
    <source>
        <dbReference type="Proteomes" id="UP000000311"/>
    </source>
</evidence>
<organism evidence="3">
    <name type="scientific">Camponotus floridanus</name>
    <name type="common">Florida carpenter ant</name>
    <dbReference type="NCBI Taxonomy" id="104421"/>
    <lineage>
        <taxon>Eukaryota</taxon>
        <taxon>Metazoa</taxon>
        <taxon>Ecdysozoa</taxon>
        <taxon>Arthropoda</taxon>
        <taxon>Hexapoda</taxon>
        <taxon>Insecta</taxon>
        <taxon>Pterygota</taxon>
        <taxon>Neoptera</taxon>
        <taxon>Endopterygota</taxon>
        <taxon>Hymenoptera</taxon>
        <taxon>Apocrita</taxon>
        <taxon>Aculeata</taxon>
        <taxon>Formicoidea</taxon>
        <taxon>Formicidae</taxon>
        <taxon>Formicinae</taxon>
        <taxon>Camponotus</taxon>
    </lineage>
</organism>
<dbReference type="OrthoDB" id="7559018at2759"/>
<feature type="compositionally biased region" description="Basic and acidic residues" evidence="1">
    <location>
        <begin position="40"/>
        <end position="53"/>
    </location>
</feature>
<evidence type="ECO:0000256" key="1">
    <source>
        <dbReference type="SAM" id="MobiDB-lite"/>
    </source>
</evidence>
<dbReference type="InParanoid" id="E2AZM5"/>
<evidence type="ECO:0000313" key="2">
    <source>
        <dbReference type="EMBL" id="EFN61112.1"/>
    </source>
</evidence>